<dbReference type="Proteomes" id="UP001187192">
    <property type="component" value="Unassembled WGS sequence"/>
</dbReference>
<evidence type="ECO:0000313" key="2">
    <source>
        <dbReference type="Proteomes" id="UP001187192"/>
    </source>
</evidence>
<proteinExistence type="predicted"/>
<sequence>MLRVRDWKSIPALTPLPSLDPCEGFATLTRFNKIYPRGGRAYSSVPVVRKHCYLEMEWRGLLRQISIAAAADWCPSVIVALKGKDS</sequence>
<dbReference type="EMBL" id="BTGU01000045">
    <property type="protein sequence ID" value="GMN53214.1"/>
    <property type="molecule type" value="Genomic_DNA"/>
</dbReference>
<gene>
    <name evidence="1" type="ORF">TIFTF001_022349</name>
</gene>
<reference evidence="1" key="1">
    <citation type="submission" date="2023-07" db="EMBL/GenBank/DDBJ databases">
        <title>draft genome sequence of fig (Ficus carica).</title>
        <authorList>
            <person name="Takahashi T."/>
            <person name="Nishimura K."/>
        </authorList>
    </citation>
    <scope>NUCLEOTIDE SEQUENCE</scope>
</reference>
<organism evidence="1 2">
    <name type="scientific">Ficus carica</name>
    <name type="common">Common fig</name>
    <dbReference type="NCBI Taxonomy" id="3494"/>
    <lineage>
        <taxon>Eukaryota</taxon>
        <taxon>Viridiplantae</taxon>
        <taxon>Streptophyta</taxon>
        <taxon>Embryophyta</taxon>
        <taxon>Tracheophyta</taxon>
        <taxon>Spermatophyta</taxon>
        <taxon>Magnoliopsida</taxon>
        <taxon>eudicotyledons</taxon>
        <taxon>Gunneridae</taxon>
        <taxon>Pentapetalae</taxon>
        <taxon>rosids</taxon>
        <taxon>fabids</taxon>
        <taxon>Rosales</taxon>
        <taxon>Moraceae</taxon>
        <taxon>Ficeae</taxon>
        <taxon>Ficus</taxon>
    </lineage>
</organism>
<keyword evidence="2" id="KW-1185">Reference proteome</keyword>
<accession>A0AA88DJZ3</accession>
<dbReference type="AlphaFoldDB" id="A0AA88DJZ3"/>
<protein>
    <submittedName>
        <fullName evidence="1">Uncharacterized protein</fullName>
    </submittedName>
</protein>
<name>A0AA88DJZ3_FICCA</name>
<comment type="caution">
    <text evidence="1">The sequence shown here is derived from an EMBL/GenBank/DDBJ whole genome shotgun (WGS) entry which is preliminary data.</text>
</comment>
<evidence type="ECO:0000313" key="1">
    <source>
        <dbReference type="EMBL" id="GMN53214.1"/>
    </source>
</evidence>